<dbReference type="EMBL" id="DF237639">
    <property type="protein sequence ID" value="GAQ90827.1"/>
    <property type="molecule type" value="Genomic_DNA"/>
</dbReference>
<feature type="compositionally biased region" description="Low complexity" evidence="1">
    <location>
        <begin position="727"/>
        <end position="756"/>
    </location>
</feature>
<feature type="region of interest" description="Disordered" evidence="1">
    <location>
        <begin position="686"/>
        <end position="707"/>
    </location>
</feature>
<feature type="region of interest" description="Disordered" evidence="1">
    <location>
        <begin position="904"/>
        <end position="930"/>
    </location>
</feature>
<feature type="region of interest" description="Disordered" evidence="1">
    <location>
        <begin position="1"/>
        <end position="27"/>
    </location>
</feature>
<evidence type="ECO:0000256" key="1">
    <source>
        <dbReference type="SAM" id="MobiDB-lite"/>
    </source>
</evidence>
<evidence type="ECO:0000313" key="2">
    <source>
        <dbReference type="EMBL" id="GAQ90827.1"/>
    </source>
</evidence>
<sequence length="930" mass="100457">MATAQASQVDGAEASGEGAAQAPQDRKRARAREYLDCNFRDAEGVDCECPSFCQQQEGLECSSCKHKRGFHAADEGLPEHGVTKCLHSNCRCLEYDKEPGGPSVCVNCRHSIRKHTKVLFWVMGFGTKMHFRHGTSRNQVRRAFECAGHRPDLELLAFEDGTLVPVGEDLTGGYTYTLQGGPVFSGQPPMMHTPSSFLRRMSQMGRPEELATLIPDAWREKVDRFLERVRSAESREHLNSLPLTELKNEGNHGLKTAAYERLKEILEHLMTYLPVGFPPLLLKREPTLALGISVQGNRTMEGRIDLVALDPDWELARSWKSALTWAEMKGTSKGPQPAEKDYTAQNLSRGGSVFCARRDSGEGGTQELLCIGTDSRNASFLRYSMHLAQELSRGYWEKTKLYKLFGDDGVLMVNGEGCRELLYVLLRTSEVMKCREEQRLQLAAAAEPQDWEPGRDGEGERVPGALRIAARDVATGSLSGGAGGVCLAGAEAAEVSSGARRMTEVAITGVFDVGGALAEAFRGLVVAPVFTSGDLAVVRDDQGGVQTFQVDGPPLSQSSRGAVYAVRSLDAPGTPAAILRHGQWTEGGSMFVEAHTVALERLQGVHGHPRVICKGVVDQPGGGEGGRATALAVVESHEGTSVQPGSLDKYGVSQLGASLCAQLAVQSQCGILQRDLTLDNVLVRAKRSPRPPRSPNPLLRSVSVADSAQTSRSSDEGFLSLHSLSSSGASSGVCSPTRPRQTHPSPSPTSPLQTTPAPRPDLSNEFEGLTFTNCDFDLAGVVGVTERFGFRYTNTPIVKNSYFQPHALFVEYLTAGDVALTLALVMATAYSGMGALPWADKAAAADEHAVHAELQRALTDPWQLFGLGEVHPLVGQFVREAKAAVQSDAHWERWSASLQKAADELSIQRASPGKGSRSPSPRKQVEGRPL</sequence>
<evidence type="ECO:0000313" key="3">
    <source>
        <dbReference type="Proteomes" id="UP000054558"/>
    </source>
</evidence>
<accession>A0A1Y1IQC3</accession>
<name>A0A1Y1IQC3_KLENI</name>
<proteinExistence type="predicted"/>
<feature type="compositionally biased region" description="Low complexity" evidence="1">
    <location>
        <begin position="911"/>
        <end position="922"/>
    </location>
</feature>
<dbReference type="Proteomes" id="UP000054558">
    <property type="component" value="Unassembled WGS sequence"/>
</dbReference>
<feature type="compositionally biased region" description="Low complexity" evidence="1">
    <location>
        <begin position="11"/>
        <end position="22"/>
    </location>
</feature>
<feature type="region of interest" description="Disordered" evidence="1">
    <location>
        <begin position="727"/>
        <end position="764"/>
    </location>
</feature>
<protein>
    <submittedName>
        <fullName evidence="2">Uncharacterized protein</fullName>
    </submittedName>
</protein>
<organism evidence="2 3">
    <name type="scientific">Klebsormidium nitens</name>
    <name type="common">Green alga</name>
    <name type="synonym">Ulothrix nitens</name>
    <dbReference type="NCBI Taxonomy" id="105231"/>
    <lineage>
        <taxon>Eukaryota</taxon>
        <taxon>Viridiplantae</taxon>
        <taxon>Streptophyta</taxon>
        <taxon>Klebsormidiophyceae</taxon>
        <taxon>Klebsormidiales</taxon>
        <taxon>Klebsormidiaceae</taxon>
        <taxon>Klebsormidium</taxon>
    </lineage>
</organism>
<gene>
    <name evidence="2" type="ORF">KFL_006900020</name>
</gene>
<reference evidence="2 3" key="1">
    <citation type="journal article" date="2014" name="Nat. Commun.">
        <title>Klebsormidium flaccidum genome reveals primary factors for plant terrestrial adaptation.</title>
        <authorList>
            <person name="Hori K."/>
            <person name="Maruyama F."/>
            <person name="Fujisawa T."/>
            <person name="Togashi T."/>
            <person name="Yamamoto N."/>
            <person name="Seo M."/>
            <person name="Sato S."/>
            <person name="Yamada T."/>
            <person name="Mori H."/>
            <person name="Tajima N."/>
            <person name="Moriyama T."/>
            <person name="Ikeuchi M."/>
            <person name="Watanabe M."/>
            <person name="Wada H."/>
            <person name="Kobayashi K."/>
            <person name="Saito M."/>
            <person name="Masuda T."/>
            <person name="Sasaki-Sekimoto Y."/>
            <person name="Mashiguchi K."/>
            <person name="Awai K."/>
            <person name="Shimojima M."/>
            <person name="Masuda S."/>
            <person name="Iwai M."/>
            <person name="Nobusawa T."/>
            <person name="Narise T."/>
            <person name="Kondo S."/>
            <person name="Saito H."/>
            <person name="Sato R."/>
            <person name="Murakawa M."/>
            <person name="Ihara Y."/>
            <person name="Oshima-Yamada Y."/>
            <person name="Ohtaka K."/>
            <person name="Satoh M."/>
            <person name="Sonobe K."/>
            <person name="Ishii M."/>
            <person name="Ohtani R."/>
            <person name="Kanamori-Sato M."/>
            <person name="Honoki R."/>
            <person name="Miyazaki D."/>
            <person name="Mochizuki H."/>
            <person name="Umetsu J."/>
            <person name="Higashi K."/>
            <person name="Shibata D."/>
            <person name="Kamiya Y."/>
            <person name="Sato N."/>
            <person name="Nakamura Y."/>
            <person name="Tabata S."/>
            <person name="Ida S."/>
            <person name="Kurokawa K."/>
            <person name="Ohta H."/>
        </authorList>
    </citation>
    <scope>NUCLEOTIDE SEQUENCE [LARGE SCALE GENOMIC DNA]</scope>
    <source>
        <strain evidence="2 3">NIES-2285</strain>
    </source>
</reference>
<dbReference type="AlphaFoldDB" id="A0A1Y1IQC3"/>
<keyword evidence="3" id="KW-1185">Reference proteome</keyword>